<dbReference type="Proteomes" id="UP001321749">
    <property type="component" value="Unassembled WGS sequence"/>
</dbReference>
<sequence length="327" mass="36512">MRNTQRTLFDVVCTKRLPPRSVLNSTSTRGLPLPFSYTGFQILLCKRHHYFQSIKDSITRIHRRTTNPLLQHTSSSPKMSTATMDQTVSDILHPLTSSTATSQTITTAVDKLTSLLSSTPPSSQDESTILSSTFSQIFNLIKTTPPPAQSPIIDFLTTLQTRSTNPPRQHESMSIWSELPTFGWTARDYINFDLGNPNVSASERESWTNIATFLAKLTSLKKEVFDFSLFGLWSIREGLEEEGNGEDGARLAAVWLTEAGGRLKELSDEGKSFEGRVAIPGSKFGDKSWRGFSKDRWGVWKSELQGWKEKVNDEGCKDLVGKALALM</sequence>
<accession>A0AAV9HSY5</accession>
<dbReference type="PANTHER" id="PTHR38797:SF6">
    <property type="match status" value="1"/>
</dbReference>
<protein>
    <submittedName>
        <fullName evidence="1">Uncharacterized protein</fullName>
    </submittedName>
</protein>
<comment type="caution">
    <text evidence="1">The sequence shown here is derived from an EMBL/GenBank/DDBJ whole genome shotgun (WGS) entry which is preliminary data.</text>
</comment>
<dbReference type="PANTHER" id="PTHR38797">
    <property type="entry name" value="NUCLEAR PORE COMPLEX PROTEIN NUP85-RELATED"/>
    <property type="match status" value="1"/>
</dbReference>
<reference evidence="1" key="1">
    <citation type="journal article" date="2023" name="Mol. Phylogenet. Evol.">
        <title>Genome-scale phylogeny and comparative genomics of the fungal order Sordariales.</title>
        <authorList>
            <person name="Hensen N."/>
            <person name="Bonometti L."/>
            <person name="Westerberg I."/>
            <person name="Brannstrom I.O."/>
            <person name="Guillou S."/>
            <person name="Cros-Aarteil S."/>
            <person name="Calhoun S."/>
            <person name="Haridas S."/>
            <person name="Kuo A."/>
            <person name="Mondo S."/>
            <person name="Pangilinan J."/>
            <person name="Riley R."/>
            <person name="LaButti K."/>
            <person name="Andreopoulos B."/>
            <person name="Lipzen A."/>
            <person name="Chen C."/>
            <person name="Yan M."/>
            <person name="Daum C."/>
            <person name="Ng V."/>
            <person name="Clum A."/>
            <person name="Steindorff A."/>
            <person name="Ohm R.A."/>
            <person name="Martin F."/>
            <person name="Silar P."/>
            <person name="Natvig D.O."/>
            <person name="Lalanne C."/>
            <person name="Gautier V."/>
            <person name="Ament-Velasquez S.L."/>
            <person name="Kruys A."/>
            <person name="Hutchinson M.I."/>
            <person name="Powell A.J."/>
            <person name="Barry K."/>
            <person name="Miller A.N."/>
            <person name="Grigoriev I.V."/>
            <person name="Debuchy R."/>
            <person name="Gladieux P."/>
            <person name="Hiltunen Thoren M."/>
            <person name="Johannesson H."/>
        </authorList>
    </citation>
    <scope>NUCLEOTIDE SEQUENCE</scope>
    <source>
        <strain evidence="1">PSN324</strain>
    </source>
</reference>
<keyword evidence="2" id="KW-1185">Reference proteome</keyword>
<evidence type="ECO:0000313" key="1">
    <source>
        <dbReference type="EMBL" id="KAK4462577.1"/>
    </source>
</evidence>
<dbReference type="EMBL" id="MU864970">
    <property type="protein sequence ID" value="KAK4462577.1"/>
    <property type="molecule type" value="Genomic_DNA"/>
</dbReference>
<reference evidence="1" key="2">
    <citation type="submission" date="2023-06" db="EMBL/GenBank/DDBJ databases">
        <authorList>
            <consortium name="Lawrence Berkeley National Laboratory"/>
            <person name="Mondo S.J."/>
            <person name="Hensen N."/>
            <person name="Bonometti L."/>
            <person name="Westerberg I."/>
            <person name="Brannstrom I.O."/>
            <person name="Guillou S."/>
            <person name="Cros-Aarteil S."/>
            <person name="Calhoun S."/>
            <person name="Haridas S."/>
            <person name="Kuo A."/>
            <person name="Pangilinan J."/>
            <person name="Riley R."/>
            <person name="Labutti K."/>
            <person name="Andreopoulos B."/>
            <person name="Lipzen A."/>
            <person name="Chen C."/>
            <person name="Yanf M."/>
            <person name="Daum C."/>
            <person name="Ng V."/>
            <person name="Clum A."/>
            <person name="Steindorff A."/>
            <person name="Ohm R."/>
            <person name="Martin F."/>
            <person name="Silar P."/>
            <person name="Natvig D."/>
            <person name="Lalanne C."/>
            <person name="Gautier V."/>
            <person name="Ament-Velasquez S.L."/>
            <person name="Kruys A."/>
            <person name="Hutchinson M.I."/>
            <person name="Powell A.J."/>
            <person name="Barry K."/>
            <person name="Miller A.N."/>
            <person name="Grigoriev I.V."/>
            <person name="Debuchy R."/>
            <person name="Gladieux P."/>
            <person name="Thoren M.H."/>
            <person name="Johannesson H."/>
        </authorList>
    </citation>
    <scope>NUCLEOTIDE SEQUENCE</scope>
    <source>
        <strain evidence="1">PSN324</strain>
    </source>
</reference>
<dbReference type="AlphaFoldDB" id="A0AAV9HSY5"/>
<dbReference type="InterPro" id="IPR022085">
    <property type="entry name" value="OpdG"/>
</dbReference>
<dbReference type="InterPro" id="IPR053204">
    <property type="entry name" value="Oxopyrrolidines_Biosynth-assoc"/>
</dbReference>
<proteinExistence type="predicted"/>
<evidence type="ECO:0000313" key="2">
    <source>
        <dbReference type="Proteomes" id="UP001321749"/>
    </source>
</evidence>
<dbReference type="Pfam" id="PF12311">
    <property type="entry name" value="DUF3632"/>
    <property type="match status" value="1"/>
</dbReference>
<organism evidence="1 2">
    <name type="scientific">Cladorrhinum samala</name>
    <dbReference type="NCBI Taxonomy" id="585594"/>
    <lineage>
        <taxon>Eukaryota</taxon>
        <taxon>Fungi</taxon>
        <taxon>Dikarya</taxon>
        <taxon>Ascomycota</taxon>
        <taxon>Pezizomycotina</taxon>
        <taxon>Sordariomycetes</taxon>
        <taxon>Sordariomycetidae</taxon>
        <taxon>Sordariales</taxon>
        <taxon>Podosporaceae</taxon>
        <taxon>Cladorrhinum</taxon>
    </lineage>
</organism>
<gene>
    <name evidence="1" type="ORF">QBC42DRAFT_267521</name>
</gene>
<name>A0AAV9HSY5_9PEZI</name>